<evidence type="ECO:0000313" key="2">
    <source>
        <dbReference type="Proteomes" id="UP000034471"/>
    </source>
</evidence>
<organism evidence="1 2">
    <name type="scientific">Candidatus Roizmanbacteria bacterium GW2011_GWA2_37_7</name>
    <dbReference type="NCBI Taxonomy" id="1618481"/>
    <lineage>
        <taxon>Bacteria</taxon>
        <taxon>Candidatus Roizmaniibacteriota</taxon>
    </lineage>
</organism>
<dbReference type="Proteomes" id="UP000034471">
    <property type="component" value="Unassembled WGS sequence"/>
</dbReference>
<sequence>MSFVESPQINYYKALPFESDFIVSRADYEASIPIWQRAEAHMAEDERSIFESYSPKNDAERIQKLAHLTQEQQNYYISENVLSYLEEFAGNVGVKKLSGIVRSDGVLEMVGTNVSDMYRHAAATAGYGSREWHEGQGLDKISEGLTSSCNRALWVSPPKFADYGFAFVFMVDEYDKALNGRPMRELLIRYDEPRNTTYRSKEIFQKMNALIGAQTSRPTSDIDFLHNPILYNSQKDEDLAYLYDLVGIHEQDIVYSEQFRHKVLPYIRPWLEEYMRVIHKMNMRTLNKGDAVFNDLEEKGKQLIGAMFNTARIINRTLRQEKTDEYRFAQDAKQMKVFKYDISDPRTLYLFAGSMAKYQELTISGSSCPVTQMAEMDTLTNLVQGGYSIVDSMQLIGGKSKEVCVTCPHCQNKKGNLQLDDKTYICGNKRCPSNKK</sequence>
<protein>
    <submittedName>
        <fullName evidence="1">Uncharacterized protein</fullName>
    </submittedName>
</protein>
<dbReference type="STRING" id="1618481.US54_C0001G0014"/>
<reference evidence="1 2" key="1">
    <citation type="journal article" date="2015" name="Nature">
        <title>rRNA introns, odd ribosomes, and small enigmatic genomes across a large radiation of phyla.</title>
        <authorList>
            <person name="Brown C.T."/>
            <person name="Hug L.A."/>
            <person name="Thomas B.C."/>
            <person name="Sharon I."/>
            <person name="Castelle C.J."/>
            <person name="Singh A."/>
            <person name="Wilkins M.J."/>
            <person name="Williams K.H."/>
            <person name="Banfield J.F."/>
        </authorList>
    </citation>
    <scope>NUCLEOTIDE SEQUENCE [LARGE SCALE GENOMIC DNA]</scope>
</reference>
<dbReference type="AlphaFoldDB" id="A0A0G0JPQ4"/>
<comment type="caution">
    <text evidence="1">The sequence shown here is derived from an EMBL/GenBank/DDBJ whole genome shotgun (WGS) entry which is preliminary data.</text>
</comment>
<evidence type="ECO:0000313" key="1">
    <source>
        <dbReference type="EMBL" id="KKQ38889.1"/>
    </source>
</evidence>
<dbReference type="EMBL" id="LBTJ01000001">
    <property type="protein sequence ID" value="KKQ38889.1"/>
    <property type="molecule type" value="Genomic_DNA"/>
</dbReference>
<gene>
    <name evidence="1" type="ORF">US54_C0001G0014</name>
</gene>
<accession>A0A0G0JPQ4</accession>
<proteinExistence type="predicted"/>
<name>A0A0G0JPQ4_9BACT</name>